<reference evidence="2" key="1">
    <citation type="submission" date="2023-04" db="EMBL/GenBank/DDBJ databases">
        <authorList>
            <consortium name="ELIXIR-Norway"/>
        </authorList>
    </citation>
    <scope>NUCLEOTIDE SEQUENCE [LARGE SCALE GENOMIC DNA]</scope>
</reference>
<proteinExistence type="predicted"/>
<protein>
    <submittedName>
        <fullName evidence="2">Uncharacterized protein</fullName>
    </submittedName>
</protein>
<dbReference type="EMBL" id="OX459961">
    <property type="protein sequence ID" value="CAI9165732.1"/>
    <property type="molecule type" value="Genomic_DNA"/>
</dbReference>
<organism evidence="2 3">
    <name type="scientific">Rangifer tarandus platyrhynchus</name>
    <name type="common">Svalbard reindeer</name>
    <dbReference type="NCBI Taxonomy" id="3082113"/>
    <lineage>
        <taxon>Eukaryota</taxon>
        <taxon>Metazoa</taxon>
        <taxon>Chordata</taxon>
        <taxon>Craniata</taxon>
        <taxon>Vertebrata</taxon>
        <taxon>Euteleostomi</taxon>
        <taxon>Mammalia</taxon>
        <taxon>Eutheria</taxon>
        <taxon>Laurasiatheria</taxon>
        <taxon>Artiodactyla</taxon>
        <taxon>Ruminantia</taxon>
        <taxon>Pecora</taxon>
        <taxon>Cervidae</taxon>
        <taxon>Odocoileinae</taxon>
        <taxon>Rangifer</taxon>
    </lineage>
</organism>
<sequence length="129" mass="14319">MPGSAPVGKEEEVGPRCVFLGTNDRPHRHAQPRTGYGSRNLEQPDPRRKTLWTTHWSLRKTRKEMGVWTPLQRWAPGLGSNPASSSYQLQVRGDLASPGLMSAWQGGSGQSSRKIRTQGLYQCKGHSLP</sequence>
<gene>
    <name evidence="2" type="ORF">MRATA1EN1_LOCUS14694</name>
</gene>
<feature type="region of interest" description="Disordered" evidence="1">
    <location>
        <begin position="1"/>
        <end position="48"/>
    </location>
</feature>
<evidence type="ECO:0000256" key="1">
    <source>
        <dbReference type="SAM" id="MobiDB-lite"/>
    </source>
</evidence>
<feature type="region of interest" description="Disordered" evidence="1">
    <location>
        <begin position="102"/>
        <end position="129"/>
    </location>
</feature>
<dbReference type="Proteomes" id="UP001176941">
    <property type="component" value="Chromosome 25"/>
</dbReference>
<evidence type="ECO:0000313" key="3">
    <source>
        <dbReference type="Proteomes" id="UP001176941"/>
    </source>
</evidence>
<evidence type="ECO:0000313" key="2">
    <source>
        <dbReference type="EMBL" id="CAI9165732.1"/>
    </source>
</evidence>
<accession>A0ABN8YYT7</accession>
<keyword evidence="3" id="KW-1185">Reference proteome</keyword>
<name>A0ABN8YYT7_RANTA</name>